<reference evidence="1" key="2">
    <citation type="submission" date="2021-10" db="EMBL/GenBank/DDBJ databases">
        <authorList>
            <person name="Piombo E."/>
        </authorList>
    </citation>
    <scope>NUCLEOTIDE SEQUENCE</scope>
</reference>
<evidence type="ECO:0000313" key="2">
    <source>
        <dbReference type="Proteomes" id="UP000836387"/>
    </source>
</evidence>
<organism evidence="1 2">
    <name type="scientific">Clonostachys rosea f. rosea IK726</name>
    <dbReference type="NCBI Taxonomy" id="1349383"/>
    <lineage>
        <taxon>Eukaryota</taxon>
        <taxon>Fungi</taxon>
        <taxon>Dikarya</taxon>
        <taxon>Ascomycota</taxon>
        <taxon>Pezizomycotina</taxon>
        <taxon>Sordariomycetes</taxon>
        <taxon>Hypocreomycetidae</taxon>
        <taxon>Hypocreales</taxon>
        <taxon>Bionectriaceae</taxon>
        <taxon>Clonostachys</taxon>
    </lineage>
</organism>
<comment type="caution">
    <text evidence="1">The sequence shown here is derived from an EMBL/GenBank/DDBJ whole genome shotgun (WGS) entry which is preliminary data.</text>
</comment>
<sequence length="63" mass="6738">MEGVLASEIGPGGTGAIPTTRENGLGVHLWRLDDTDELKQVLQEDAEKKSDSGSTTEEKPTQN</sequence>
<reference evidence="1" key="1">
    <citation type="submission" date="2020-04" db="EMBL/GenBank/DDBJ databases">
        <authorList>
            <person name="Broberg M."/>
        </authorList>
    </citation>
    <scope>NUCLEOTIDE SEQUENCE</scope>
</reference>
<dbReference type="Proteomes" id="UP000836387">
    <property type="component" value="Unassembled WGS sequence"/>
</dbReference>
<protein>
    <submittedName>
        <fullName evidence="1">Uncharacterized protein</fullName>
    </submittedName>
</protein>
<accession>A0ACA9UFG6</accession>
<name>A0ACA9UFG6_BIOOC</name>
<dbReference type="EMBL" id="CADEHS020000461">
    <property type="protein sequence ID" value="CAG9952074.1"/>
    <property type="molecule type" value="Genomic_DNA"/>
</dbReference>
<gene>
    <name evidence="1" type="ORF">CRV2_00018178</name>
</gene>
<evidence type="ECO:0000313" key="1">
    <source>
        <dbReference type="EMBL" id="CAG9952074.1"/>
    </source>
</evidence>
<proteinExistence type="predicted"/>
<keyword evidence="2" id="KW-1185">Reference proteome</keyword>